<evidence type="ECO:0000313" key="2">
    <source>
        <dbReference type="EMBL" id="KAG0268511.1"/>
    </source>
</evidence>
<evidence type="ECO:0000313" key="3">
    <source>
        <dbReference type="Proteomes" id="UP001194696"/>
    </source>
</evidence>
<gene>
    <name evidence="2" type="ORF">BGZ96_006695</name>
</gene>
<keyword evidence="3" id="KW-1185">Reference proteome</keyword>
<feature type="compositionally biased region" description="Polar residues" evidence="1">
    <location>
        <begin position="61"/>
        <end position="70"/>
    </location>
</feature>
<protein>
    <submittedName>
        <fullName evidence="2">Uncharacterized protein</fullName>
    </submittedName>
</protein>
<comment type="caution">
    <text evidence="2">The sequence shown here is derived from an EMBL/GenBank/DDBJ whole genome shotgun (WGS) entry which is preliminary data.</text>
</comment>
<evidence type="ECO:0000256" key="1">
    <source>
        <dbReference type="SAM" id="MobiDB-lite"/>
    </source>
</evidence>
<organism evidence="2 3">
    <name type="scientific">Linnemannia gamsii</name>
    <dbReference type="NCBI Taxonomy" id="64522"/>
    <lineage>
        <taxon>Eukaryota</taxon>
        <taxon>Fungi</taxon>
        <taxon>Fungi incertae sedis</taxon>
        <taxon>Mucoromycota</taxon>
        <taxon>Mortierellomycotina</taxon>
        <taxon>Mortierellomycetes</taxon>
        <taxon>Mortierellales</taxon>
        <taxon>Mortierellaceae</taxon>
        <taxon>Linnemannia</taxon>
    </lineage>
</organism>
<sequence length="70" mass="8042">GLDSFQHQSCYGFLAMFPEQRSDVDPKRIHDDHHLAAFADSNRQGSSRRCKGEPRLRSQDDCSSSRFRCP</sequence>
<accession>A0ABQ7JGM9</accession>
<dbReference type="EMBL" id="JAAAIM010003262">
    <property type="protein sequence ID" value="KAG0268511.1"/>
    <property type="molecule type" value="Genomic_DNA"/>
</dbReference>
<name>A0ABQ7JGM9_9FUNG</name>
<feature type="non-terminal residue" evidence="2">
    <location>
        <position position="70"/>
    </location>
</feature>
<feature type="region of interest" description="Disordered" evidence="1">
    <location>
        <begin position="36"/>
        <end position="70"/>
    </location>
</feature>
<dbReference type="Proteomes" id="UP001194696">
    <property type="component" value="Unassembled WGS sequence"/>
</dbReference>
<reference evidence="2 3" key="1">
    <citation type="journal article" date="2020" name="Fungal Divers.">
        <title>Resolving the Mortierellaceae phylogeny through synthesis of multi-gene phylogenetics and phylogenomics.</title>
        <authorList>
            <person name="Vandepol N."/>
            <person name="Liber J."/>
            <person name="Desiro A."/>
            <person name="Na H."/>
            <person name="Kennedy M."/>
            <person name="Barry K."/>
            <person name="Grigoriev I.V."/>
            <person name="Miller A.N."/>
            <person name="O'Donnell K."/>
            <person name="Stajich J.E."/>
            <person name="Bonito G."/>
        </authorList>
    </citation>
    <scope>NUCLEOTIDE SEQUENCE [LARGE SCALE GENOMIC DNA]</scope>
    <source>
        <strain evidence="2 3">AD045</strain>
    </source>
</reference>
<feature type="compositionally biased region" description="Basic and acidic residues" evidence="1">
    <location>
        <begin position="50"/>
        <end position="60"/>
    </location>
</feature>
<feature type="non-terminal residue" evidence="2">
    <location>
        <position position="1"/>
    </location>
</feature>
<proteinExistence type="predicted"/>